<gene>
    <name evidence="11" type="ORF">NDU88_006129</name>
</gene>
<evidence type="ECO:0000256" key="4">
    <source>
        <dbReference type="ARBA" id="ARBA00022989"/>
    </source>
</evidence>
<sequence>MICYESLEVHEEEVTAGRHPQPELQQVTSKYPQSLDQAGTFGTDSHNNQPIRGIMNGSTNELENLTLPSGLEECMNCTEFEVNYIVKEYYLPAMYSIIFLVGFPGNIIAIFMYTVKMRPWRSSIIIMLNLAIADLLYLVSLPFLVYNYAREGSGTLGNFLCNFVRLVFHLNLYGSILFLACFSIFRFIVIVHPMHFTAIHRKRWAKIACVAVWGVALIEVIPVGAMFTSREPHSIASCLDFSSSNELYALRWYNWLLTVLAFALPLLIVTLCYSRIICTLSKGQYANDIAKKKVCRLVVIILIVFNVCYVPFHILRLLRIETRVTAPGTYIEKHIFTVYIIFRPIAALNIFGNLFLYAAAGDNFQQAFMSVLRGSISTYMHQA</sequence>
<dbReference type="Pfam" id="PF00001">
    <property type="entry name" value="7tm_1"/>
    <property type="match status" value="1"/>
</dbReference>
<comment type="subcellular location">
    <subcellularLocation>
        <location evidence="1">Cell membrane</location>
        <topology evidence="1">Multi-pass membrane protein</topology>
    </subcellularLocation>
</comment>
<feature type="transmembrane region" description="Helical" evidence="9">
    <location>
        <begin position="125"/>
        <end position="146"/>
    </location>
</feature>
<keyword evidence="12" id="KW-1185">Reference proteome</keyword>
<accession>A0AAV7NU81</accession>
<feature type="transmembrane region" description="Helical" evidence="9">
    <location>
        <begin position="294"/>
        <end position="315"/>
    </location>
</feature>
<evidence type="ECO:0000259" key="10">
    <source>
        <dbReference type="PROSITE" id="PS50262"/>
    </source>
</evidence>
<feature type="transmembrane region" description="Helical" evidence="9">
    <location>
        <begin position="166"/>
        <end position="192"/>
    </location>
</feature>
<dbReference type="PANTHER" id="PTHR24231">
    <property type="entry name" value="PURINOCEPTOR-RELATED G-PROTEIN COUPLED RECEPTOR"/>
    <property type="match status" value="1"/>
</dbReference>
<evidence type="ECO:0000256" key="5">
    <source>
        <dbReference type="ARBA" id="ARBA00023040"/>
    </source>
</evidence>
<evidence type="ECO:0000256" key="6">
    <source>
        <dbReference type="ARBA" id="ARBA00023136"/>
    </source>
</evidence>
<keyword evidence="5" id="KW-0297">G-protein coupled receptor</keyword>
<keyword evidence="2" id="KW-1003">Cell membrane</keyword>
<keyword evidence="4 9" id="KW-1133">Transmembrane helix</keyword>
<dbReference type="PRINTS" id="PR01157">
    <property type="entry name" value="P2YPURNOCPTR"/>
</dbReference>
<keyword evidence="6 9" id="KW-0472">Membrane</keyword>
<protein>
    <recommendedName>
        <fullName evidence="10">G-protein coupled receptors family 1 profile domain-containing protein</fullName>
    </recommendedName>
</protein>
<dbReference type="InterPro" id="IPR000276">
    <property type="entry name" value="GPCR_Rhodpsn"/>
</dbReference>
<feature type="transmembrane region" description="Helical" evidence="9">
    <location>
        <begin position="252"/>
        <end position="273"/>
    </location>
</feature>
<dbReference type="PANTHER" id="PTHR24231:SF15">
    <property type="entry name" value="2-OXOGLUTARATE RECEPTOR 1"/>
    <property type="match status" value="1"/>
</dbReference>
<evidence type="ECO:0000256" key="3">
    <source>
        <dbReference type="ARBA" id="ARBA00022692"/>
    </source>
</evidence>
<dbReference type="GO" id="GO:0005886">
    <property type="term" value="C:plasma membrane"/>
    <property type="evidence" value="ECO:0007669"/>
    <property type="project" value="UniProtKB-SubCell"/>
</dbReference>
<dbReference type="AlphaFoldDB" id="A0AAV7NU81"/>
<evidence type="ECO:0000256" key="7">
    <source>
        <dbReference type="ARBA" id="ARBA00023170"/>
    </source>
</evidence>
<keyword evidence="3 9" id="KW-0812">Transmembrane</keyword>
<dbReference type="SUPFAM" id="SSF81321">
    <property type="entry name" value="Family A G protein-coupled receptor-like"/>
    <property type="match status" value="1"/>
</dbReference>
<feature type="transmembrane region" description="Helical" evidence="9">
    <location>
        <begin position="204"/>
        <end position="227"/>
    </location>
</feature>
<dbReference type="GO" id="GO:0004930">
    <property type="term" value="F:G protein-coupled receptor activity"/>
    <property type="evidence" value="ECO:0007669"/>
    <property type="project" value="UniProtKB-KW"/>
</dbReference>
<dbReference type="Proteomes" id="UP001066276">
    <property type="component" value="Chromosome 8"/>
</dbReference>
<comment type="caution">
    <text evidence="11">The sequence shown here is derived from an EMBL/GenBank/DDBJ whole genome shotgun (WGS) entry which is preliminary data.</text>
</comment>
<evidence type="ECO:0000313" key="12">
    <source>
        <dbReference type="Proteomes" id="UP001066276"/>
    </source>
</evidence>
<feature type="domain" description="G-protein coupled receptors family 1 profile" evidence="10">
    <location>
        <begin position="105"/>
        <end position="357"/>
    </location>
</feature>
<evidence type="ECO:0000256" key="2">
    <source>
        <dbReference type="ARBA" id="ARBA00022475"/>
    </source>
</evidence>
<dbReference type="PRINTS" id="PR00237">
    <property type="entry name" value="GPCRRHODOPSN"/>
</dbReference>
<dbReference type="EMBL" id="JANPWB010000012">
    <property type="protein sequence ID" value="KAJ1117933.1"/>
    <property type="molecule type" value="Genomic_DNA"/>
</dbReference>
<keyword evidence="7" id="KW-0675">Receptor</keyword>
<evidence type="ECO:0000256" key="9">
    <source>
        <dbReference type="SAM" id="Phobius"/>
    </source>
</evidence>
<evidence type="ECO:0000256" key="8">
    <source>
        <dbReference type="ARBA" id="ARBA00023224"/>
    </source>
</evidence>
<keyword evidence="8" id="KW-0807">Transducer</keyword>
<organism evidence="11 12">
    <name type="scientific">Pleurodeles waltl</name>
    <name type="common">Iberian ribbed newt</name>
    <dbReference type="NCBI Taxonomy" id="8319"/>
    <lineage>
        <taxon>Eukaryota</taxon>
        <taxon>Metazoa</taxon>
        <taxon>Chordata</taxon>
        <taxon>Craniata</taxon>
        <taxon>Vertebrata</taxon>
        <taxon>Euteleostomi</taxon>
        <taxon>Amphibia</taxon>
        <taxon>Batrachia</taxon>
        <taxon>Caudata</taxon>
        <taxon>Salamandroidea</taxon>
        <taxon>Salamandridae</taxon>
        <taxon>Pleurodelinae</taxon>
        <taxon>Pleurodeles</taxon>
    </lineage>
</organism>
<evidence type="ECO:0000256" key="1">
    <source>
        <dbReference type="ARBA" id="ARBA00004651"/>
    </source>
</evidence>
<proteinExistence type="predicted"/>
<evidence type="ECO:0000313" key="11">
    <source>
        <dbReference type="EMBL" id="KAJ1117933.1"/>
    </source>
</evidence>
<name>A0AAV7NU81_PLEWA</name>
<dbReference type="InterPro" id="IPR017452">
    <property type="entry name" value="GPCR_Rhodpsn_7TM"/>
</dbReference>
<dbReference type="PROSITE" id="PS50262">
    <property type="entry name" value="G_PROTEIN_RECEP_F1_2"/>
    <property type="match status" value="1"/>
</dbReference>
<feature type="transmembrane region" description="Helical" evidence="9">
    <location>
        <begin position="335"/>
        <end position="360"/>
    </location>
</feature>
<reference evidence="11" key="1">
    <citation type="journal article" date="2022" name="bioRxiv">
        <title>Sequencing and chromosome-scale assembly of the giantPleurodeles waltlgenome.</title>
        <authorList>
            <person name="Brown T."/>
            <person name="Elewa A."/>
            <person name="Iarovenko S."/>
            <person name="Subramanian E."/>
            <person name="Araus A.J."/>
            <person name="Petzold A."/>
            <person name="Susuki M."/>
            <person name="Suzuki K.-i.T."/>
            <person name="Hayashi T."/>
            <person name="Toyoda A."/>
            <person name="Oliveira C."/>
            <person name="Osipova E."/>
            <person name="Leigh N.D."/>
            <person name="Simon A."/>
            <person name="Yun M.H."/>
        </authorList>
    </citation>
    <scope>NUCLEOTIDE SEQUENCE</scope>
    <source>
        <strain evidence="11">20211129_DDA</strain>
        <tissue evidence="11">Liver</tissue>
    </source>
</reference>
<dbReference type="Gene3D" id="1.20.1070.10">
    <property type="entry name" value="Rhodopsin 7-helix transmembrane proteins"/>
    <property type="match status" value="1"/>
</dbReference>
<feature type="transmembrane region" description="Helical" evidence="9">
    <location>
        <begin position="93"/>
        <end position="113"/>
    </location>
</feature>